<feature type="compositionally biased region" description="Low complexity" evidence="12">
    <location>
        <begin position="217"/>
        <end position="234"/>
    </location>
</feature>
<gene>
    <name evidence="14" type="ORF">Bathy08g03240</name>
</gene>
<feature type="region of interest" description="Disordered" evidence="12">
    <location>
        <begin position="1"/>
        <end position="62"/>
    </location>
</feature>
<dbReference type="InterPro" id="IPR011009">
    <property type="entry name" value="Kinase-like_dom_sf"/>
</dbReference>
<dbReference type="GeneID" id="19014303"/>
<dbReference type="RefSeq" id="XP_007511495.1">
    <property type="nucleotide sequence ID" value="XM_007511433.1"/>
</dbReference>
<dbReference type="OrthoDB" id="10252354at2759"/>
<dbReference type="FunFam" id="3.30.200.20:FF:000040">
    <property type="entry name" value="Dual specificity mitogen-activated protein kinase kinase"/>
    <property type="match status" value="1"/>
</dbReference>
<comment type="catalytic activity">
    <reaction evidence="10">
        <text>L-tyrosyl-[protein] + ATP = O-phospho-L-tyrosyl-[protein] + ADP + H(+)</text>
        <dbReference type="Rhea" id="RHEA:10596"/>
        <dbReference type="Rhea" id="RHEA-COMP:10136"/>
        <dbReference type="Rhea" id="RHEA-COMP:20101"/>
        <dbReference type="ChEBI" id="CHEBI:15378"/>
        <dbReference type="ChEBI" id="CHEBI:30616"/>
        <dbReference type="ChEBI" id="CHEBI:46858"/>
        <dbReference type="ChEBI" id="CHEBI:61978"/>
        <dbReference type="ChEBI" id="CHEBI:456216"/>
        <dbReference type="EC" id="2.7.12.2"/>
    </reaction>
</comment>
<dbReference type="SUPFAM" id="SSF56112">
    <property type="entry name" value="Protein kinase-like (PK-like)"/>
    <property type="match status" value="1"/>
</dbReference>
<keyword evidence="2" id="KW-0808">Transferase</keyword>
<keyword evidence="3 11" id="KW-0547">Nucleotide-binding</keyword>
<evidence type="ECO:0000256" key="8">
    <source>
        <dbReference type="ARBA" id="ARBA00049014"/>
    </source>
</evidence>
<dbReference type="Pfam" id="PF00069">
    <property type="entry name" value="Pkinase"/>
    <property type="match status" value="1"/>
</dbReference>
<evidence type="ECO:0000256" key="11">
    <source>
        <dbReference type="PROSITE-ProRule" id="PRU10141"/>
    </source>
</evidence>
<feature type="compositionally biased region" description="Low complexity" evidence="12">
    <location>
        <begin position="163"/>
        <end position="179"/>
    </location>
</feature>
<feature type="compositionally biased region" description="Polar residues" evidence="12">
    <location>
        <begin position="235"/>
        <end position="245"/>
    </location>
</feature>
<evidence type="ECO:0000313" key="15">
    <source>
        <dbReference type="Proteomes" id="UP000198341"/>
    </source>
</evidence>
<comment type="catalytic activity">
    <reaction evidence="8">
        <text>L-seryl-[protein] + ATP = O-phospho-L-seryl-[protein] + ADP + H(+)</text>
        <dbReference type="Rhea" id="RHEA:17989"/>
        <dbReference type="Rhea" id="RHEA-COMP:9863"/>
        <dbReference type="Rhea" id="RHEA-COMP:11604"/>
        <dbReference type="ChEBI" id="CHEBI:15378"/>
        <dbReference type="ChEBI" id="CHEBI:29999"/>
        <dbReference type="ChEBI" id="CHEBI:30616"/>
        <dbReference type="ChEBI" id="CHEBI:83421"/>
        <dbReference type="ChEBI" id="CHEBI:456216"/>
        <dbReference type="EC" id="2.7.12.2"/>
    </reaction>
</comment>
<dbReference type="InterPro" id="IPR008271">
    <property type="entry name" value="Ser/Thr_kinase_AS"/>
</dbReference>
<evidence type="ECO:0000256" key="6">
    <source>
        <dbReference type="ARBA" id="ARBA00038035"/>
    </source>
</evidence>
<evidence type="ECO:0000256" key="12">
    <source>
        <dbReference type="SAM" id="MobiDB-lite"/>
    </source>
</evidence>
<dbReference type="EC" id="2.7.12.2" evidence="7"/>
<feature type="compositionally biased region" description="Low complexity" evidence="12">
    <location>
        <begin position="187"/>
        <end position="197"/>
    </location>
</feature>
<dbReference type="eggNOG" id="KOG0581">
    <property type="taxonomic scope" value="Eukaryota"/>
</dbReference>
<feature type="compositionally biased region" description="Polar residues" evidence="12">
    <location>
        <begin position="254"/>
        <end position="273"/>
    </location>
</feature>
<sequence>MTFHDEAPSSSSSSTSSSSNGEKTTTRRKKEKNNNNNHAARKKPANLSLLSVPKEDDAAKEQQYRWTGSGTFTEGDFSIGKLGVQISTSDLSKLDEETHSQLSLEEGFLGAGGGRGFESRSVSVSVSATQSASQSRTASVVDMVGLTRKMEETAMIRARQRPNATSASTTTTTTTTTNTIKNEFNYDKNNTTNDNNNSKTEDQSFSSSTTDGGRNASRSNTTTISMTTTRDNTNNNSIETDTVGGSSRGGGTDAKNSPLDQSLNTSCSNSSLVNEEGGTPRFGTFLSTLDDLDFTNAKILGSGASGVVQTALHKPTQKMVAVKSFRVNLDDDRRKAMITELRTLHESKCPYVVNCYGAFFADGATIRVVLELMDGGSLDAVCKKNKNLPWKEENIAAVASQASTGLHYLHDVLRVVHRDVKPSNILCCLQTGMVKLSDFGVSGRLGESGAECTSWVGTATYMSPERIRGDGYDYKTDCWSLALTLLEFAFGKFPYAVVASNEKKQQQQQNNEGGLQKQTSGGSYGGFWDIMDLIVHGPSPESELCEETHGKFTETFREFVKKGLQKDAEARYTASEMVEHEFVKARSPETDARAFQAFLKFVFEKN</sequence>
<evidence type="ECO:0000259" key="13">
    <source>
        <dbReference type="PROSITE" id="PS50011"/>
    </source>
</evidence>
<feature type="compositionally biased region" description="Polar residues" evidence="12">
    <location>
        <begin position="203"/>
        <end position="212"/>
    </location>
</feature>
<dbReference type="PROSITE" id="PS50011">
    <property type="entry name" value="PROTEIN_KINASE_DOM"/>
    <property type="match status" value="1"/>
</dbReference>
<evidence type="ECO:0000256" key="9">
    <source>
        <dbReference type="ARBA" id="ARBA00049299"/>
    </source>
</evidence>
<name>K8EHV9_9CHLO</name>
<evidence type="ECO:0000256" key="5">
    <source>
        <dbReference type="ARBA" id="ARBA00022840"/>
    </source>
</evidence>
<organism evidence="14 15">
    <name type="scientific">Bathycoccus prasinos</name>
    <dbReference type="NCBI Taxonomy" id="41875"/>
    <lineage>
        <taxon>Eukaryota</taxon>
        <taxon>Viridiplantae</taxon>
        <taxon>Chlorophyta</taxon>
        <taxon>Mamiellophyceae</taxon>
        <taxon>Mamiellales</taxon>
        <taxon>Bathycoccaceae</taxon>
        <taxon>Bathycoccus</taxon>
    </lineage>
</organism>
<feature type="compositionally biased region" description="Basic and acidic residues" evidence="12">
    <location>
        <begin position="53"/>
        <end position="62"/>
    </location>
</feature>
<comment type="similarity">
    <text evidence="6">Belongs to the protein kinase superfamily. STE Ser/Thr protein kinase family. MAP kinase kinase subfamily.</text>
</comment>
<evidence type="ECO:0000313" key="14">
    <source>
        <dbReference type="EMBL" id="CCO17616.1"/>
    </source>
</evidence>
<keyword evidence="5 11" id="KW-0067">ATP-binding</keyword>
<accession>K8EHV9</accession>
<dbReference type="PANTHER" id="PTHR48013:SF9">
    <property type="entry name" value="DUAL SPECIFICITY MITOGEN-ACTIVATED PROTEIN KINASE KINASE 5"/>
    <property type="match status" value="1"/>
</dbReference>
<keyword evidence="4" id="KW-0418">Kinase</keyword>
<dbReference type="InterPro" id="IPR017441">
    <property type="entry name" value="Protein_kinase_ATP_BS"/>
</dbReference>
<comment type="catalytic activity">
    <reaction evidence="9">
        <text>L-threonyl-[protein] + ATP = O-phospho-L-threonyl-[protein] + ADP + H(+)</text>
        <dbReference type="Rhea" id="RHEA:46608"/>
        <dbReference type="Rhea" id="RHEA-COMP:11060"/>
        <dbReference type="Rhea" id="RHEA-COMP:11605"/>
        <dbReference type="ChEBI" id="CHEBI:15378"/>
        <dbReference type="ChEBI" id="CHEBI:30013"/>
        <dbReference type="ChEBI" id="CHEBI:30616"/>
        <dbReference type="ChEBI" id="CHEBI:61977"/>
        <dbReference type="ChEBI" id="CHEBI:456216"/>
        <dbReference type="EC" id="2.7.12.2"/>
    </reaction>
</comment>
<evidence type="ECO:0000256" key="3">
    <source>
        <dbReference type="ARBA" id="ARBA00022741"/>
    </source>
</evidence>
<dbReference type="GO" id="GO:0004708">
    <property type="term" value="F:MAP kinase kinase activity"/>
    <property type="evidence" value="ECO:0007669"/>
    <property type="project" value="UniProtKB-EC"/>
</dbReference>
<feature type="domain" description="Protein kinase" evidence="13">
    <location>
        <begin position="294"/>
        <end position="583"/>
    </location>
</feature>
<keyword evidence="1" id="KW-0723">Serine/threonine-protein kinase</keyword>
<feature type="region of interest" description="Disordered" evidence="12">
    <location>
        <begin position="155"/>
        <end position="275"/>
    </location>
</feature>
<evidence type="ECO:0000256" key="1">
    <source>
        <dbReference type="ARBA" id="ARBA00022527"/>
    </source>
</evidence>
<evidence type="ECO:0000256" key="7">
    <source>
        <dbReference type="ARBA" id="ARBA00038999"/>
    </source>
</evidence>
<dbReference type="Proteomes" id="UP000198341">
    <property type="component" value="Chromosome 8"/>
</dbReference>
<dbReference type="InterPro" id="IPR000719">
    <property type="entry name" value="Prot_kinase_dom"/>
</dbReference>
<protein>
    <recommendedName>
        <fullName evidence="7">mitogen-activated protein kinase kinase</fullName>
        <ecNumber evidence="7">2.7.12.2</ecNumber>
    </recommendedName>
</protein>
<dbReference type="GO" id="GO:0005524">
    <property type="term" value="F:ATP binding"/>
    <property type="evidence" value="ECO:0007669"/>
    <property type="project" value="UniProtKB-UniRule"/>
</dbReference>
<dbReference type="PANTHER" id="PTHR48013">
    <property type="entry name" value="DUAL SPECIFICITY MITOGEN-ACTIVATED PROTEIN KINASE KINASE 5-RELATED"/>
    <property type="match status" value="1"/>
</dbReference>
<feature type="compositionally biased region" description="Low complexity" evidence="12">
    <location>
        <begin position="9"/>
        <end position="19"/>
    </location>
</feature>
<keyword evidence="15" id="KW-1185">Reference proteome</keyword>
<evidence type="ECO:0000256" key="2">
    <source>
        <dbReference type="ARBA" id="ARBA00022679"/>
    </source>
</evidence>
<reference evidence="14 15" key="1">
    <citation type="submission" date="2011-10" db="EMBL/GenBank/DDBJ databases">
        <authorList>
            <person name="Genoscope - CEA"/>
        </authorList>
    </citation>
    <scope>NUCLEOTIDE SEQUENCE [LARGE SCALE GENOMIC DNA]</scope>
    <source>
        <strain evidence="14 15">RCC 1105</strain>
    </source>
</reference>
<dbReference type="AlphaFoldDB" id="K8EHV9"/>
<dbReference type="KEGG" id="bpg:Bathy08g03240"/>
<proteinExistence type="inferred from homology"/>
<dbReference type="PROSITE" id="PS00108">
    <property type="entry name" value="PROTEIN_KINASE_ST"/>
    <property type="match status" value="1"/>
</dbReference>
<dbReference type="GO" id="GO:0004674">
    <property type="term" value="F:protein serine/threonine kinase activity"/>
    <property type="evidence" value="ECO:0007669"/>
    <property type="project" value="UniProtKB-KW"/>
</dbReference>
<dbReference type="Gene3D" id="3.30.200.20">
    <property type="entry name" value="Phosphorylase Kinase, domain 1"/>
    <property type="match status" value="1"/>
</dbReference>
<feature type="binding site" evidence="11">
    <location>
        <position position="323"/>
    </location>
    <ligand>
        <name>ATP</name>
        <dbReference type="ChEBI" id="CHEBI:30616"/>
    </ligand>
</feature>
<dbReference type="STRING" id="41875.K8EHV9"/>
<dbReference type="PROSITE" id="PS00107">
    <property type="entry name" value="PROTEIN_KINASE_ATP"/>
    <property type="match status" value="1"/>
</dbReference>
<evidence type="ECO:0000256" key="10">
    <source>
        <dbReference type="ARBA" id="ARBA00051693"/>
    </source>
</evidence>
<dbReference type="SMART" id="SM00220">
    <property type="entry name" value="S_TKc"/>
    <property type="match status" value="1"/>
</dbReference>
<dbReference type="Gene3D" id="1.10.510.10">
    <property type="entry name" value="Transferase(Phosphotransferase) domain 1"/>
    <property type="match status" value="1"/>
</dbReference>
<evidence type="ECO:0000256" key="4">
    <source>
        <dbReference type="ARBA" id="ARBA00022777"/>
    </source>
</evidence>
<dbReference type="EMBL" id="FO082271">
    <property type="protein sequence ID" value="CCO17616.1"/>
    <property type="molecule type" value="Genomic_DNA"/>
</dbReference>